<evidence type="ECO:0000259" key="3">
    <source>
        <dbReference type="Pfam" id="PF04349"/>
    </source>
</evidence>
<dbReference type="InterPro" id="IPR014718">
    <property type="entry name" value="GH-type_carb-bd"/>
</dbReference>
<evidence type="ECO:0000313" key="5">
    <source>
        <dbReference type="Proteomes" id="UP001158067"/>
    </source>
</evidence>
<gene>
    <name evidence="4" type="ORF">SAMN06265222_101376</name>
</gene>
<evidence type="ECO:0000313" key="4">
    <source>
        <dbReference type="EMBL" id="SMP39863.1"/>
    </source>
</evidence>
<dbReference type="Pfam" id="PF04349">
    <property type="entry name" value="MdoG"/>
    <property type="match status" value="2"/>
</dbReference>
<feature type="domain" description="Glucan biosynthesis periplasmic MdoG C-terminal" evidence="3">
    <location>
        <begin position="278"/>
        <end position="603"/>
    </location>
</feature>
<dbReference type="InterPro" id="IPR011013">
    <property type="entry name" value="Gal_mutarotase_sf_dom"/>
</dbReference>
<dbReference type="PANTHER" id="PTHR30504">
    <property type="entry name" value="GLUCANS BIOSYNTHESIS PROTEIN"/>
    <property type="match status" value="1"/>
</dbReference>
<dbReference type="PANTHER" id="PTHR30504:SF2">
    <property type="entry name" value="GLUCANS BIOSYNTHESIS PROTEIN G"/>
    <property type="match status" value="1"/>
</dbReference>
<feature type="compositionally biased region" description="Basic and acidic residues" evidence="2">
    <location>
        <begin position="252"/>
        <end position="268"/>
    </location>
</feature>
<dbReference type="EMBL" id="FXUG01000001">
    <property type="protein sequence ID" value="SMP39863.1"/>
    <property type="molecule type" value="Genomic_DNA"/>
</dbReference>
<comment type="caution">
    <text evidence="4">The sequence shown here is derived from an EMBL/GenBank/DDBJ whole genome shotgun (WGS) entry which is preliminary data.</text>
</comment>
<dbReference type="InterPro" id="IPR007444">
    <property type="entry name" value="Glucan_biosyn_MdoG_C"/>
</dbReference>
<comment type="subcellular location">
    <subcellularLocation>
        <location evidence="1">Periplasm</location>
    </subcellularLocation>
</comment>
<dbReference type="Gene3D" id="2.70.98.10">
    <property type="match status" value="2"/>
</dbReference>
<protein>
    <submittedName>
        <fullName evidence="4">Glucans biosynthesis protein</fullName>
    </submittedName>
</protein>
<proteinExistence type="predicted"/>
<feature type="region of interest" description="Disordered" evidence="2">
    <location>
        <begin position="240"/>
        <end position="271"/>
    </location>
</feature>
<name>A0ABY1PNP7_9BACT</name>
<evidence type="ECO:0000256" key="1">
    <source>
        <dbReference type="ARBA" id="ARBA00004418"/>
    </source>
</evidence>
<keyword evidence="5" id="KW-1185">Reference proteome</keyword>
<feature type="region of interest" description="Disordered" evidence="2">
    <location>
        <begin position="448"/>
        <end position="467"/>
    </location>
</feature>
<dbReference type="Proteomes" id="UP001158067">
    <property type="component" value="Unassembled WGS sequence"/>
</dbReference>
<dbReference type="SUPFAM" id="SSF74650">
    <property type="entry name" value="Galactose mutarotase-like"/>
    <property type="match status" value="2"/>
</dbReference>
<organism evidence="4 5">
    <name type="scientific">Neorhodopirellula lusitana</name>
    <dbReference type="NCBI Taxonomy" id="445327"/>
    <lineage>
        <taxon>Bacteria</taxon>
        <taxon>Pseudomonadati</taxon>
        <taxon>Planctomycetota</taxon>
        <taxon>Planctomycetia</taxon>
        <taxon>Pirellulales</taxon>
        <taxon>Pirellulaceae</taxon>
        <taxon>Neorhodopirellula</taxon>
    </lineage>
</organism>
<feature type="domain" description="Glucan biosynthesis periplasmic MdoG C-terminal" evidence="3">
    <location>
        <begin position="61"/>
        <end position="249"/>
    </location>
</feature>
<dbReference type="InterPro" id="IPR014438">
    <property type="entry name" value="Glucan_biosyn_MdoG/MdoD"/>
</dbReference>
<sequence length="622" mass="69102">MMNRLETIQRFDSNRPHRFLLGKAVATALISMASLVAQPSTADELQVISSTSISADEVTSLADLKLYAKSLAKEPYRPEPPLAPELADLNYEQYREIQFRHEAGIWDDGSHPFWLEFFHRGFVQRDRVDVYVIEPNEDTDAPPIISQVQYTAEQFDFGDKISDLQVPDDVGYAGLKVAGRFATDGDAQEMLTFIGSSYFRSRTQPTVYGTSARGLAVNIGMNQDEEFPDFRAFWITEPTPNEADAPVPAKIPEQKIPEQSDDTLKSDDTSPPYDIIQPQITVLALLDSPSLTGAYQFTFVPNKAVSTIEVEATLFFRNAVDKLAYAPLTSMWLWGDGLQGPSKDERPSVHDSDGLLVHADNRWQWRSLARLPYPSVSSITVESLNGFGLLQRDRDFEHFLDSNARYHDRPSVWIEPIDSFGPGRIELLEIPGAHEGIDNIGAYFVPDNALPDDQGSQDAASDEATPLPEPIDLKYRVSFFATATDLGDKLHQTTPTGQPLATCQSLDIQRNGADEPIDLELVFELKSQPDTAPEVNDSDATEAAPVQAAIHTVRGQVSHQTTKAIPNGYVCRLSITPTEDAPIELELTLQDADGQAVSETFRYLCPQAQPTFKYPAVYTRQE</sequence>
<evidence type="ECO:0000256" key="2">
    <source>
        <dbReference type="SAM" id="MobiDB-lite"/>
    </source>
</evidence>
<dbReference type="RefSeq" id="WP_283430613.1">
    <property type="nucleotide sequence ID" value="NZ_FXUG01000001.1"/>
</dbReference>
<reference evidence="4 5" key="1">
    <citation type="submission" date="2017-05" db="EMBL/GenBank/DDBJ databases">
        <authorList>
            <person name="Varghese N."/>
            <person name="Submissions S."/>
        </authorList>
    </citation>
    <scope>NUCLEOTIDE SEQUENCE [LARGE SCALE GENOMIC DNA]</scope>
    <source>
        <strain evidence="4 5">DSM 25457</strain>
    </source>
</reference>
<accession>A0ABY1PNP7</accession>